<feature type="region of interest" description="Disordered" evidence="1">
    <location>
        <begin position="81"/>
        <end position="126"/>
    </location>
</feature>
<feature type="compositionally biased region" description="Basic and acidic residues" evidence="1">
    <location>
        <begin position="33"/>
        <end position="55"/>
    </location>
</feature>
<dbReference type="EMBL" id="MU001676">
    <property type="protein sequence ID" value="KAF2458986.1"/>
    <property type="molecule type" value="Genomic_DNA"/>
</dbReference>
<evidence type="ECO:0000313" key="3">
    <source>
        <dbReference type="EMBL" id="KAF2458986.1"/>
    </source>
</evidence>
<feature type="domain" description="PD-(D/E)XK nuclease-like" evidence="2">
    <location>
        <begin position="245"/>
        <end position="496"/>
    </location>
</feature>
<dbReference type="InterPro" id="IPR046797">
    <property type="entry name" value="PDDEXK_12"/>
</dbReference>
<protein>
    <recommendedName>
        <fullName evidence="2">PD-(D/E)XK nuclease-like domain-containing protein</fullName>
    </recommendedName>
</protein>
<reference evidence="3" key="1">
    <citation type="journal article" date="2020" name="Stud. Mycol.">
        <title>101 Dothideomycetes genomes: a test case for predicting lifestyles and emergence of pathogens.</title>
        <authorList>
            <person name="Haridas S."/>
            <person name="Albert R."/>
            <person name="Binder M."/>
            <person name="Bloem J."/>
            <person name="Labutti K."/>
            <person name="Salamov A."/>
            <person name="Andreopoulos B."/>
            <person name="Baker S."/>
            <person name="Barry K."/>
            <person name="Bills G."/>
            <person name="Bluhm B."/>
            <person name="Cannon C."/>
            <person name="Castanera R."/>
            <person name="Culley D."/>
            <person name="Daum C."/>
            <person name="Ezra D."/>
            <person name="Gonzalez J."/>
            <person name="Henrissat B."/>
            <person name="Kuo A."/>
            <person name="Liang C."/>
            <person name="Lipzen A."/>
            <person name="Lutzoni F."/>
            <person name="Magnuson J."/>
            <person name="Mondo S."/>
            <person name="Nolan M."/>
            <person name="Ohm R."/>
            <person name="Pangilinan J."/>
            <person name="Park H.-J."/>
            <person name="Ramirez L."/>
            <person name="Alfaro M."/>
            <person name="Sun H."/>
            <person name="Tritt A."/>
            <person name="Yoshinaga Y."/>
            <person name="Zwiers L.-H."/>
            <person name="Turgeon B."/>
            <person name="Goodwin S."/>
            <person name="Spatafora J."/>
            <person name="Crous P."/>
            <person name="Grigoriev I."/>
        </authorList>
    </citation>
    <scope>NUCLEOTIDE SEQUENCE</scope>
    <source>
        <strain evidence="3">ATCC 16933</strain>
    </source>
</reference>
<proteinExistence type="predicted"/>
<name>A0A6A6P4R3_9PEZI</name>
<feature type="region of interest" description="Disordered" evidence="1">
    <location>
        <begin position="148"/>
        <end position="186"/>
    </location>
</feature>
<accession>A0A6A6P4R3</accession>
<evidence type="ECO:0000313" key="4">
    <source>
        <dbReference type="Proteomes" id="UP000799766"/>
    </source>
</evidence>
<evidence type="ECO:0000256" key="1">
    <source>
        <dbReference type="SAM" id="MobiDB-lite"/>
    </source>
</evidence>
<organism evidence="3 4">
    <name type="scientific">Lineolata rhizophorae</name>
    <dbReference type="NCBI Taxonomy" id="578093"/>
    <lineage>
        <taxon>Eukaryota</taxon>
        <taxon>Fungi</taxon>
        <taxon>Dikarya</taxon>
        <taxon>Ascomycota</taxon>
        <taxon>Pezizomycotina</taxon>
        <taxon>Dothideomycetes</taxon>
        <taxon>Dothideomycetes incertae sedis</taxon>
        <taxon>Lineolatales</taxon>
        <taxon>Lineolataceae</taxon>
        <taxon>Lineolata</taxon>
    </lineage>
</organism>
<gene>
    <name evidence="3" type="ORF">BDY21DRAFT_198408</name>
</gene>
<feature type="region of interest" description="Disordered" evidence="1">
    <location>
        <begin position="28"/>
        <end position="59"/>
    </location>
</feature>
<dbReference type="Proteomes" id="UP000799766">
    <property type="component" value="Unassembled WGS sequence"/>
</dbReference>
<sequence length="513" mass="55555">MLEHVEHGESDSFGLVWSWLFSTSESDAGTEAEAAREITADEKDKAKRPHGEASGHKIKRRRLALAETDNLVNGISAATGVAAGGSAPTAMTPPALSGMSKGSPSRKRKLAVSATCGTDDDSTADEAGEGYAQKMEEDEDVWGAEAKPRLQSLHGQNRRSRLPSSSRSSASVSKRDYSPESAGRVLGDLGIAPEPVLVEDMPELGVSVPDLDEIVGDMKRISVGIGVVSSSLKQEVESEFPQFTSTPFAFVPDADKSVLGPCPSLDDVHDILKNSHKCNREGDCEASWNCRVHTPLLECALDNHTYEEKVDFKNCTAATIEPDALLPELPSGLRTEPSTVDFAIHLRVLSPTVETAYHELAALSRDSFSVNHTFHLSLRFHPIAISIKTTLPGEGLTAATLQASVWAVAQFNILEELAKLSHPGSDEQDKEGKWPSFLPLIIVQGYQWILFAAVKEENRATTIYNCGTFGSTNSSLGTFQAIAGVQRLAKWARDAYEPWFMEHAPGLKQEDAM</sequence>
<feature type="compositionally biased region" description="Low complexity" evidence="1">
    <location>
        <begin position="81"/>
        <end position="90"/>
    </location>
</feature>
<dbReference type="AlphaFoldDB" id="A0A6A6P4R3"/>
<evidence type="ECO:0000259" key="2">
    <source>
        <dbReference type="Pfam" id="PF20516"/>
    </source>
</evidence>
<feature type="compositionally biased region" description="Low complexity" evidence="1">
    <location>
        <begin position="162"/>
        <end position="172"/>
    </location>
</feature>
<dbReference type="OrthoDB" id="4161186at2759"/>
<keyword evidence="4" id="KW-1185">Reference proteome</keyword>
<dbReference type="Pfam" id="PF20516">
    <property type="entry name" value="PDDEXK_12"/>
    <property type="match status" value="1"/>
</dbReference>